<dbReference type="EMBL" id="LRXL01000053">
    <property type="protein sequence ID" value="OAB75729.1"/>
    <property type="molecule type" value="Genomic_DNA"/>
</dbReference>
<sequence length="352" mass="39588">MRVLQLIDSLDGGGAERVAITFANALASTATTDFSAIAATRKEGLLKKTISERVEYTFVNKKKTLDFSALLRLRKFVCLHNIQIVHAHTTSFFFATLLKIVCPNITLFWHEHLGSRVEMSRSENKTLYFCSFFFKGIITVNSELKNWCLQNLATKKVMYLPNFVLLDTFEAIRNHKEKVIVCLANLRSPKNHLNLLEAFRIVHHQHQDWQLQLIGKDSNDLYSESLKQYVAEHGLSKVVEFTGSVSSVDKYLNRASIGVLSSDSEGLPMALLEYGGAGLAVVTTNVGYCKEVIQDTGRVVAVKDSQQLAAALIDYIENDTLRKKDGAAFRNQVEARYSLKAVLPELLKFYKS</sequence>
<dbReference type="PANTHER" id="PTHR12526">
    <property type="entry name" value="GLYCOSYLTRANSFERASE"/>
    <property type="match status" value="1"/>
</dbReference>
<accession>A0A167ENY7</accession>
<dbReference type="GO" id="GO:0016757">
    <property type="term" value="F:glycosyltransferase activity"/>
    <property type="evidence" value="ECO:0007669"/>
    <property type="project" value="InterPro"/>
</dbReference>
<dbReference type="InterPro" id="IPR028098">
    <property type="entry name" value="Glyco_trans_4-like_N"/>
</dbReference>
<feature type="domain" description="Glycosyltransferase subfamily 4-like N-terminal" evidence="2">
    <location>
        <begin position="13"/>
        <end position="164"/>
    </location>
</feature>
<gene>
    <name evidence="3" type="ORF">ULVI_14740</name>
</gene>
<evidence type="ECO:0000313" key="4">
    <source>
        <dbReference type="Proteomes" id="UP000077013"/>
    </source>
</evidence>
<dbReference type="InterPro" id="IPR001296">
    <property type="entry name" value="Glyco_trans_1"/>
</dbReference>
<dbReference type="Gene3D" id="3.40.50.2000">
    <property type="entry name" value="Glycogen Phosphorylase B"/>
    <property type="match status" value="2"/>
</dbReference>
<dbReference type="AlphaFoldDB" id="A0A167ENY7"/>
<dbReference type="RefSeq" id="WP_068593570.1">
    <property type="nucleotide sequence ID" value="NZ_LRXL01000053.1"/>
</dbReference>
<dbReference type="Pfam" id="PF00534">
    <property type="entry name" value="Glycos_transf_1"/>
    <property type="match status" value="1"/>
</dbReference>
<evidence type="ECO:0000259" key="1">
    <source>
        <dbReference type="Pfam" id="PF00534"/>
    </source>
</evidence>
<evidence type="ECO:0000259" key="2">
    <source>
        <dbReference type="Pfam" id="PF13439"/>
    </source>
</evidence>
<dbReference type="STRING" id="1763537.ULVI_14740"/>
<comment type="caution">
    <text evidence="3">The sequence shown here is derived from an EMBL/GenBank/DDBJ whole genome shotgun (WGS) entry which is preliminary data.</text>
</comment>
<dbReference type="OrthoDB" id="823685at2"/>
<dbReference type="CDD" id="cd03801">
    <property type="entry name" value="GT4_PimA-like"/>
    <property type="match status" value="1"/>
</dbReference>
<organism evidence="3 4">
    <name type="scientific">Cochleicola gelatinilyticus</name>
    <dbReference type="NCBI Taxonomy" id="1763537"/>
    <lineage>
        <taxon>Bacteria</taxon>
        <taxon>Pseudomonadati</taxon>
        <taxon>Bacteroidota</taxon>
        <taxon>Flavobacteriia</taxon>
        <taxon>Flavobacteriales</taxon>
        <taxon>Flavobacteriaceae</taxon>
        <taxon>Cochleicola</taxon>
    </lineage>
</organism>
<keyword evidence="4" id="KW-1185">Reference proteome</keyword>
<reference evidence="3 4" key="1">
    <citation type="submission" date="2016-02" db="EMBL/GenBank/DDBJ databases">
        <title>Ulvibacter sp. LPB0005, isolated from Thais luteostoma.</title>
        <authorList>
            <person name="Shin S.-K."/>
            <person name="Yi H."/>
        </authorList>
    </citation>
    <scope>NUCLEOTIDE SEQUENCE [LARGE SCALE GENOMIC DNA]</scope>
    <source>
        <strain evidence="3 4">LPB0005</strain>
    </source>
</reference>
<name>A0A167ENY7_9FLAO</name>
<proteinExistence type="predicted"/>
<feature type="domain" description="Glycosyl transferase family 1" evidence="1">
    <location>
        <begin position="173"/>
        <end position="324"/>
    </location>
</feature>
<dbReference type="SUPFAM" id="SSF53756">
    <property type="entry name" value="UDP-Glycosyltransferase/glycogen phosphorylase"/>
    <property type="match status" value="1"/>
</dbReference>
<dbReference type="Proteomes" id="UP000077013">
    <property type="component" value="Unassembled WGS sequence"/>
</dbReference>
<evidence type="ECO:0008006" key="5">
    <source>
        <dbReference type="Google" id="ProtNLM"/>
    </source>
</evidence>
<dbReference type="Pfam" id="PF13439">
    <property type="entry name" value="Glyco_transf_4"/>
    <property type="match status" value="1"/>
</dbReference>
<protein>
    <recommendedName>
        <fullName evidence="5">Glycosyltransferase</fullName>
    </recommendedName>
</protein>
<evidence type="ECO:0000313" key="3">
    <source>
        <dbReference type="EMBL" id="OAB75729.1"/>
    </source>
</evidence>